<keyword evidence="1" id="KW-0378">Hydrolase</keyword>
<evidence type="ECO:0000313" key="3">
    <source>
        <dbReference type="EMBL" id="PIC39393.1"/>
    </source>
</evidence>
<dbReference type="GO" id="GO:0006281">
    <property type="term" value="P:DNA repair"/>
    <property type="evidence" value="ECO:0007669"/>
    <property type="project" value="UniProtKB-KW"/>
</dbReference>
<evidence type="ECO:0000259" key="2">
    <source>
        <dbReference type="Pfam" id="PF05970"/>
    </source>
</evidence>
<dbReference type="GO" id="GO:0006310">
    <property type="term" value="P:DNA recombination"/>
    <property type="evidence" value="ECO:0007669"/>
    <property type="project" value="UniProtKB-KW"/>
</dbReference>
<gene>
    <name evidence="3" type="primary">Cnig_chr_III.g11095</name>
    <name evidence="3" type="ORF">B9Z55_011095</name>
</gene>
<comment type="catalytic activity">
    <reaction evidence="1">
        <text>ATP + H2O = ADP + phosphate + H(+)</text>
        <dbReference type="Rhea" id="RHEA:13065"/>
        <dbReference type="ChEBI" id="CHEBI:15377"/>
        <dbReference type="ChEBI" id="CHEBI:15378"/>
        <dbReference type="ChEBI" id="CHEBI:30616"/>
        <dbReference type="ChEBI" id="CHEBI:43474"/>
        <dbReference type="ChEBI" id="CHEBI:456216"/>
        <dbReference type="EC" id="5.6.2.3"/>
    </reaction>
</comment>
<dbReference type="Pfam" id="PF05970">
    <property type="entry name" value="PIF1"/>
    <property type="match status" value="1"/>
</dbReference>
<organism evidence="3 4">
    <name type="scientific">Caenorhabditis nigoni</name>
    <dbReference type="NCBI Taxonomy" id="1611254"/>
    <lineage>
        <taxon>Eukaryota</taxon>
        <taxon>Metazoa</taxon>
        <taxon>Ecdysozoa</taxon>
        <taxon>Nematoda</taxon>
        <taxon>Chromadorea</taxon>
        <taxon>Rhabditida</taxon>
        <taxon>Rhabditina</taxon>
        <taxon>Rhabditomorpha</taxon>
        <taxon>Rhabditoidea</taxon>
        <taxon>Rhabditidae</taxon>
        <taxon>Peloderinae</taxon>
        <taxon>Caenorhabditis</taxon>
    </lineage>
</organism>
<dbReference type="SUPFAM" id="SSF52540">
    <property type="entry name" value="P-loop containing nucleoside triphosphate hydrolases"/>
    <property type="match status" value="1"/>
</dbReference>
<evidence type="ECO:0000256" key="1">
    <source>
        <dbReference type="RuleBase" id="RU363044"/>
    </source>
</evidence>
<keyword evidence="1" id="KW-0234">DNA repair</keyword>
<keyword evidence="1" id="KW-0227">DNA damage</keyword>
<dbReference type="GO" id="GO:0005524">
    <property type="term" value="F:ATP binding"/>
    <property type="evidence" value="ECO:0007669"/>
    <property type="project" value="UniProtKB-KW"/>
</dbReference>
<dbReference type="InterPro" id="IPR010285">
    <property type="entry name" value="DNA_helicase_pif1-like_DEAD"/>
</dbReference>
<name>A0A2G5UIW1_9PELO</name>
<dbReference type="GO" id="GO:0016887">
    <property type="term" value="F:ATP hydrolysis activity"/>
    <property type="evidence" value="ECO:0007669"/>
    <property type="project" value="RHEA"/>
</dbReference>
<dbReference type="Proteomes" id="UP000230233">
    <property type="component" value="Chromosome III"/>
</dbReference>
<protein>
    <recommendedName>
        <fullName evidence="1">ATP-dependent DNA helicase</fullName>
        <ecNumber evidence="1">5.6.2.3</ecNumber>
    </recommendedName>
</protein>
<keyword evidence="1" id="KW-0347">Helicase</keyword>
<keyword evidence="1" id="KW-0547">Nucleotide-binding</keyword>
<comment type="similarity">
    <text evidence="1">Belongs to the helicase family.</text>
</comment>
<dbReference type="STRING" id="1611254.A0A2G5UIW1"/>
<accession>A0A2G5UIW1</accession>
<comment type="caution">
    <text evidence="3">The sequence shown here is derived from an EMBL/GenBank/DDBJ whole genome shotgun (WGS) entry which is preliminary data.</text>
</comment>
<proteinExistence type="inferred from homology"/>
<keyword evidence="1" id="KW-0067">ATP-binding</keyword>
<dbReference type="GO" id="GO:0000723">
    <property type="term" value="P:telomere maintenance"/>
    <property type="evidence" value="ECO:0007669"/>
    <property type="project" value="InterPro"/>
</dbReference>
<dbReference type="EC" id="5.6.2.3" evidence="1"/>
<feature type="domain" description="DNA helicase Pif1-like DEAD-box helicase" evidence="2">
    <location>
        <begin position="4"/>
        <end position="43"/>
    </location>
</feature>
<comment type="cofactor">
    <cofactor evidence="1">
        <name>Mg(2+)</name>
        <dbReference type="ChEBI" id="CHEBI:18420"/>
    </cofactor>
</comment>
<sequence>MMSVGGPEGTGKTFCYKTIYNLLKAKGSKVICVSHIGIAACLLYQMQCRQEILDSLGCIKFWWRSDNQGTWSGVVHSEEQRTVVKNRKVRVDREQACRVGPSVRQKDTSNWIHLPEEFNERRGDKALADWVFPDVNNIDLTKDADDYVLEKLNGDVRT</sequence>
<keyword evidence="4" id="KW-1185">Reference proteome</keyword>
<evidence type="ECO:0000313" key="4">
    <source>
        <dbReference type="Proteomes" id="UP000230233"/>
    </source>
</evidence>
<dbReference type="AlphaFoldDB" id="A0A2G5UIW1"/>
<dbReference type="OrthoDB" id="6365921at2759"/>
<dbReference type="InterPro" id="IPR027417">
    <property type="entry name" value="P-loop_NTPase"/>
</dbReference>
<dbReference type="GO" id="GO:0043139">
    <property type="term" value="F:5'-3' DNA helicase activity"/>
    <property type="evidence" value="ECO:0007669"/>
    <property type="project" value="UniProtKB-EC"/>
</dbReference>
<dbReference type="EMBL" id="PDUG01000003">
    <property type="protein sequence ID" value="PIC39393.1"/>
    <property type="molecule type" value="Genomic_DNA"/>
</dbReference>
<dbReference type="Gene3D" id="3.40.50.300">
    <property type="entry name" value="P-loop containing nucleotide triphosphate hydrolases"/>
    <property type="match status" value="1"/>
</dbReference>
<reference evidence="4" key="1">
    <citation type="submission" date="2017-10" db="EMBL/GenBank/DDBJ databases">
        <title>Rapid genome shrinkage in a self-fertile nematode reveals novel sperm competition proteins.</title>
        <authorList>
            <person name="Yin D."/>
            <person name="Schwarz E.M."/>
            <person name="Thomas C.G."/>
            <person name="Felde R.L."/>
            <person name="Korf I.F."/>
            <person name="Cutter A.D."/>
            <person name="Schartner C.M."/>
            <person name="Ralston E.J."/>
            <person name="Meyer B.J."/>
            <person name="Haag E.S."/>
        </authorList>
    </citation>
    <scope>NUCLEOTIDE SEQUENCE [LARGE SCALE GENOMIC DNA]</scope>
    <source>
        <strain evidence="4">JU1422</strain>
    </source>
</reference>
<keyword evidence="1" id="KW-0233">DNA recombination</keyword>